<keyword evidence="1" id="KW-0472">Membrane</keyword>
<dbReference type="EMBL" id="VJXX01000001">
    <property type="protein sequence ID" value="MPY10161.1"/>
    <property type="molecule type" value="Genomic_DNA"/>
</dbReference>
<dbReference type="Pfam" id="PF22564">
    <property type="entry name" value="HAAS"/>
    <property type="match status" value="1"/>
</dbReference>
<dbReference type="OrthoDB" id="3171769at2"/>
<dbReference type="RefSeq" id="WP_152812853.1">
    <property type="nucleotide sequence ID" value="NZ_VJXX01000001.1"/>
</dbReference>
<dbReference type="AlphaFoldDB" id="A0A7X1NNR0"/>
<gene>
    <name evidence="2" type="ORF">FNH21_05415</name>
</gene>
<name>A0A7X1NNR0_9MICC</name>
<feature type="transmembrane region" description="Helical" evidence="1">
    <location>
        <begin position="120"/>
        <end position="142"/>
    </location>
</feature>
<feature type="transmembrane region" description="Helical" evidence="1">
    <location>
        <begin position="86"/>
        <end position="108"/>
    </location>
</feature>
<evidence type="ECO:0000256" key="1">
    <source>
        <dbReference type="SAM" id="Phobius"/>
    </source>
</evidence>
<reference evidence="3" key="1">
    <citation type="submission" date="2019-07" db="EMBL/GenBank/DDBJ databases">
        <title>Arthrobacter KR32 sp. nov., isolated from mountain cheese made of cows milk.</title>
        <authorList>
            <person name="Flegler A."/>
        </authorList>
    </citation>
    <scope>NUCLEOTIDE SEQUENCE [LARGE SCALE GENOMIC DNA]</scope>
    <source>
        <strain evidence="3">KR32</strain>
    </source>
</reference>
<feature type="transmembrane region" description="Helical" evidence="1">
    <location>
        <begin position="213"/>
        <end position="235"/>
    </location>
</feature>
<comment type="caution">
    <text evidence="2">The sequence shown here is derived from an EMBL/GenBank/DDBJ whole genome shotgun (WGS) entry which is preliminary data.</text>
</comment>
<keyword evidence="1" id="KW-0812">Transmembrane</keyword>
<proteinExistence type="predicted"/>
<evidence type="ECO:0000313" key="2">
    <source>
        <dbReference type="EMBL" id="MPY10161.1"/>
    </source>
</evidence>
<keyword evidence="3" id="KW-1185">Reference proteome</keyword>
<feature type="transmembrane region" description="Helical" evidence="1">
    <location>
        <begin position="288"/>
        <end position="307"/>
    </location>
</feature>
<keyword evidence="1" id="KW-1133">Transmembrane helix</keyword>
<organism evidence="2 3">
    <name type="scientific">Arthrobacter bussei</name>
    <dbReference type="NCBI Taxonomy" id="2594179"/>
    <lineage>
        <taxon>Bacteria</taxon>
        <taxon>Bacillati</taxon>
        <taxon>Actinomycetota</taxon>
        <taxon>Actinomycetes</taxon>
        <taxon>Micrococcales</taxon>
        <taxon>Micrococcaceae</taxon>
        <taxon>Arthrobacter</taxon>
    </lineage>
</organism>
<evidence type="ECO:0000313" key="3">
    <source>
        <dbReference type="Proteomes" id="UP000326464"/>
    </source>
</evidence>
<dbReference type="Proteomes" id="UP000326464">
    <property type="component" value="Unassembled WGS sequence"/>
</dbReference>
<feature type="transmembrane region" description="Helical" evidence="1">
    <location>
        <begin position="247"/>
        <end position="268"/>
    </location>
</feature>
<feature type="transmembrane region" description="Helical" evidence="1">
    <location>
        <begin position="174"/>
        <end position="193"/>
    </location>
</feature>
<accession>A0A7X1NNR0</accession>
<protein>
    <submittedName>
        <fullName evidence="2">Uncharacterized protein</fullName>
    </submittedName>
</protein>
<sequence length="328" mass="35346">MTSLTDRYIWAAVRTVPESERPDLELDIRDLIEGAVEARTATRHDPAAAERDALSELGDPERLAADYVDRPLTLIGPRYYLDWLRLLRTVLLIVVPLATVAVLVVQLLTTGSIGGAIGSAASTAITATVHIGFWTTLLFVVLERSGTTDGTVQWTVDRLPDVPDHDRGARLSEFIASLVFLGLFAGAIVWQQLRPAVRDGDGGAVPVLDPALWSFWIPWFLGLIAAEALFALWVYRRGWSWSSAAVNLLLGLAFAVPALLLWAGGRVLNPAFTGAVGWDPAVAAAGGWKAGGIVVAAVVIIAAWDVADGFLRAHRALAHPARRLSARR</sequence>